<dbReference type="Proteomes" id="UP000264217">
    <property type="component" value="Unassembled WGS sequence"/>
</dbReference>
<organism evidence="1 2">
    <name type="scientific">Mucilaginibacter conchicola</name>
    <dbReference type="NCBI Taxonomy" id="2303333"/>
    <lineage>
        <taxon>Bacteria</taxon>
        <taxon>Pseudomonadati</taxon>
        <taxon>Bacteroidota</taxon>
        <taxon>Sphingobacteriia</taxon>
        <taxon>Sphingobacteriales</taxon>
        <taxon>Sphingobacteriaceae</taxon>
        <taxon>Mucilaginibacter</taxon>
    </lineage>
</organism>
<proteinExistence type="predicted"/>
<protein>
    <submittedName>
        <fullName evidence="1">Uncharacterized protein</fullName>
    </submittedName>
</protein>
<accession>A0A372NSP4</accession>
<comment type="caution">
    <text evidence="1">The sequence shown here is derived from an EMBL/GenBank/DDBJ whole genome shotgun (WGS) entry which is preliminary data.</text>
</comment>
<gene>
    <name evidence="1" type="ORF">D0C36_12775</name>
</gene>
<evidence type="ECO:0000313" key="1">
    <source>
        <dbReference type="EMBL" id="RFZ92303.1"/>
    </source>
</evidence>
<sequence length="124" mass="14277">MRFIIILFFSLCHLITKAHDPNFDAKGSRMVSFMHFDGKSKDNTFIHATADINGQDELVIDIDDDDNDLISARKYTLLVKTAIIQFYLQLFPGFYQNTSKNPLSCPQQLITSTNRYISQRALRI</sequence>
<name>A0A372NSP4_9SPHI</name>
<dbReference type="AlphaFoldDB" id="A0A372NSP4"/>
<dbReference type="OrthoDB" id="798578at2"/>
<reference evidence="1 2" key="1">
    <citation type="submission" date="2018-08" db="EMBL/GenBank/DDBJ databases">
        <title>Mucilaginibacter sp. MYSH2.</title>
        <authorList>
            <person name="Seo T."/>
        </authorList>
    </citation>
    <scope>NUCLEOTIDE SEQUENCE [LARGE SCALE GENOMIC DNA]</scope>
    <source>
        <strain evidence="1 2">MYSH2</strain>
    </source>
</reference>
<evidence type="ECO:0000313" key="2">
    <source>
        <dbReference type="Proteomes" id="UP000264217"/>
    </source>
</evidence>
<dbReference type="RefSeq" id="WP_117392014.1">
    <property type="nucleotide sequence ID" value="NZ_QWDC01000002.1"/>
</dbReference>
<dbReference type="EMBL" id="QWDC01000002">
    <property type="protein sequence ID" value="RFZ92303.1"/>
    <property type="molecule type" value="Genomic_DNA"/>
</dbReference>
<keyword evidence="2" id="KW-1185">Reference proteome</keyword>